<reference evidence="2 3" key="1">
    <citation type="submission" date="2018-07" db="EMBL/GenBank/DDBJ databases">
        <title>Section-level genome sequencing of Aspergillus section Nigri to investigate inter- and intra-species variation.</title>
        <authorList>
            <consortium name="DOE Joint Genome Institute"/>
            <person name="Vesth T.C."/>
            <person name="Nybo J.L."/>
            <person name="Theobald S."/>
            <person name="Frisvad J.C."/>
            <person name="Larsen T.O."/>
            <person name="Nielsen K.F."/>
            <person name="Hoof J.B."/>
            <person name="Brandl J."/>
            <person name="Salamov A."/>
            <person name="Riley R."/>
            <person name="Gladden J.M."/>
            <person name="Phatale P."/>
            <person name="Nielsen M.T."/>
            <person name="Lyhne E.K."/>
            <person name="Kogle M.E."/>
            <person name="Strasser K."/>
            <person name="McDonnell E."/>
            <person name="Barry K."/>
            <person name="Clum A."/>
            <person name="Chen C."/>
            <person name="Nolan M."/>
            <person name="Sandor L."/>
            <person name="Kuo A."/>
            <person name="Lipzen A."/>
            <person name="Hainaut M."/>
            <person name="Drula E."/>
            <person name="Tsang A."/>
            <person name="Magnuson J.K."/>
            <person name="Henrissat B."/>
            <person name="Wiebenga A."/>
            <person name="Simmons B.A."/>
            <person name="Makela M.R."/>
            <person name="De vries R.P."/>
            <person name="Grigoriev I.V."/>
            <person name="Mortensen U.H."/>
            <person name="Baker S.E."/>
            <person name="Andersen M.R."/>
        </authorList>
    </citation>
    <scope>NUCLEOTIDE SEQUENCE [LARGE SCALE GENOMIC DNA]</scope>
    <source>
        <strain evidence="2 3">ATCC 13496</strain>
    </source>
</reference>
<evidence type="ECO:0000256" key="1">
    <source>
        <dbReference type="SAM" id="Phobius"/>
    </source>
</evidence>
<dbReference type="VEuPathDB" id="FungiDB:M747DRAFT_10707"/>
<evidence type="ECO:0000313" key="2">
    <source>
        <dbReference type="EMBL" id="RDH22129.1"/>
    </source>
</evidence>
<keyword evidence="1" id="KW-0472">Membrane</keyword>
<dbReference type="AlphaFoldDB" id="A0A370C4U0"/>
<proteinExistence type="predicted"/>
<accession>A0A370C4U0</accession>
<dbReference type="EMBL" id="KZ851908">
    <property type="protein sequence ID" value="RDH22129.1"/>
    <property type="molecule type" value="Genomic_DNA"/>
</dbReference>
<sequence length="89" mass="9829">MTLGHVSMSSDLLNIIEIWGSYLFSLSLAFNLCLTAKLSSIWLQSCVQQTSGLWIIYLRLQLVTAQQLSLNTTGSSSPLKQATTSTLKY</sequence>
<organism evidence="2 3">
    <name type="scientific">Aspergillus niger ATCC 13496</name>
    <dbReference type="NCBI Taxonomy" id="1353008"/>
    <lineage>
        <taxon>Eukaryota</taxon>
        <taxon>Fungi</taxon>
        <taxon>Dikarya</taxon>
        <taxon>Ascomycota</taxon>
        <taxon>Pezizomycotina</taxon>
        <taxon>Eurotiomycetes</taxon>
        <taxon>Eurotiomycetidae</taxon>
        <taxon>Eurotiales</taxon>
        <taxon>Aspergillaceae</taxon>
        <taxon>Aspergillus</taxon>
        <taxon>Aspergillus subgen. Circumdati</taxon>
    </lineage>
</organism>
<gene>
    <name evidence="2" type="ORF">M747DRAFT_10707</name>
</gene>
<name>A0A370C4U0_ASPNG</name>
<keyword evidence="1" id="KW-1133">Transmembrane helix</keyword>
<feature type="transmembrane region" description="Helical" evidence="1">
    <location>
        <begin position="12"/>
        <end position="34"/>
    </location>
</feature>
<protein>
    <submittedName>
        <fullName evidence="2">Uncharacterized protein</fullName>
    </submittedName>
</protein>
<evidence type="ECO:0000313" key="3">
    <source>
        <dbReference type="Proteomes" id="UP000253845"/>
    </source>
</evidence>
<keyword evidence="1" id="KW-0812">Transmembrane</keyword>
<dbReference type="Proteomes" id="UP000253845">
    <property type="component" value="Unassembled WGS sequence"/>
</dbReference>